<feature type="region of interest" description="Disordered" evidence="9">
    <location>
        <begin position="1193"/>
        <end position="1212"/>
    </location>
</feature>
<dbReference type="InterPro" id="IPR053395">
    <property type="entry name" value="Cas13a_endoribonuclease"/>
</dbReference>
<evidence type="ECO:0000256" key="2">
    <source>
        <dbReference type="ARBA" id="ARBA00022737"/>
    </source>
</evidence>
<dbReference type="Proteomes" id="UP001597101">
    <property type="component" value="Unassembled WGS sequence"/>
</dbReference>
<gene>
    <name evidence="10" type="primary">cas13a</name>
    <name evidence="10" type="ORF">ACFQ14_01135</name>
</gene>
<evidence type="ECO:0000256" key="5">
    <source>
        <dbReference type="ARBA" id="ARBA00022884"/>
    </source>
</evidence>
<comment type="similarity">
    <text evidence="7">Belongs to the CRISPR-associated endoribonuclease Cas13a family.</text>
</comment>
<evidence type="ECO:0000313" key="11">
    <source>
        <dbReference type="Proteomes" id="UP001597101"/>
    </source>
</evidence>
<dbReference type="EMBL" id="JBHTJV010000002">
    <property type="protein sequence ID" value="MFD0915005.1"/>
    <property type="molecule type" value="Genomic_DNA"/>
</dbReference>
<keyword evidence="5" id="KW-0694">RNA-binding</keyword>
<evidence type="ECO:0000256" key="7">
    <source>
        <dbReference type="ARBA" id="ARBA00044753"/>
    </source>
</evidence>
<reference evidence="11" key="1">
    <citation type="journal article" date="2019" name="Int. J. Syst. Evol. Microbiol.">
        <title>The Global Catalogue of Microorganisms (GCM) 10K type strain sequencing project: providing services to taxonomists for standard genome sequencing and annotation.</title>
        <authorList>
            <consortium name="The Broad Institute Genomics Platform"/>
            <consortium name="The Broad Institute Genome Sequencing Center for Infectious Disease"/>
            <person name="Wu L."/>
            <person name="Ma J."/>
        </authorList>
    </citation>
    <scope>NUCLEOTIDE SEQUENCE [LARGE SCALE GENOMIC DNA]</scope>
    <source>
        <strain evidence="11">CCUG 60023</strain>
    </source>
</reference>
<keyword evidence="3" id="KW-0255">Endonuclease</keyword>
<sequence length="1385" mass="157936">MKTRTVGSTYTIIEDTSLRRGVELKSKEEPSNRLLPQQVVEKFAEDPEWVLREAISVLDKTVKKRRRLADLSVQAYELRALLGEQLWTSVVTPLIAEAGEEVDEKRLRDRWMQRVHPYAEHKVNSKDFTQDENHLSLKKKGGEETDAVGVLQKEFQGRWFEAFWSDNGSTDSDIAQVAKRIKEHLLEQEIQQNGQDRLKSEGQRLASGEIQRSPTGVGLIERRLIDLTGSAHDPRQSKRHDSKLTDGHAGQIEVYFKRDIALQIYNELRTLNSYDGQPDAAFFGSRFHAHLNLVGATSKSTDPEKLKKRWDVHNAVRQHYAKIARSAKFRRLRKELAEASDEAAGVDSERASNDEEKAKAKHRDKALARFLRLFPENGEKLLKIIKAKERNRDISQIIRLGKLVVHACDLPLPDKSLDQEKRNEALNEIFQARMDYLATSDGQAEIRRHEIFTRLFRNSVSLSHRTLSVLATANHEKPPRFKWESGFWDYDIASQEVKQAAYSKKSPYFCSEHYSRQVKLIFGNGTTPATGQQSRAQIMGCDGEPGFQKQIGGDLTELLGRIRNRTTHFSTLPRLAGLITETLLADQSKNSRRAFARLLEFDQKLRIQALVDDLNRIDASIFLTKLDLELVISQLGKSIAAESAPLPRYTSVIRRLNKLHENEDERLRLEGVAALLGALNFNDQEDDNDEDSKAKANRFKLDLLRLLYNSGFGSWLDGEDGKKAVQNTLDEVVKQKKRRTEIYKQEQGWIHKHADDLLDNFGIGRDWSLNEIFRQLSARAAREEGQDKSYGVKSGDQSALANRLERFRQELYGHLFATYLDQQELDGVLGVEELREVKGGDARKIEFRQVEEAMPKTEKPEAWHPQIYAWLYTVPMEEVARLRHQIRKTRILDDKGKSESKEGITRTLNQLDDLMGLYVAAQGAGFDGTEHLVTKGAADLTPILNQMCFDSDVDFVALAGDEDDEQTYAGVRRGLRQILRFGNDSVLKKVFEKHRVSSTEVNNVVASRAKDATNLSEAARAARETFLEEWKVHRESKSKPKSERDRSEARLVALAKQVSEAKTSAQILEFQTRAARLGEHARVHDIMIRVIARLMDFAGVWERDMMFIWAGLFYLQEQPNGGLQLELEFDEERNDDLVTLRCGAGHVPVWTRKQGFANPSEDSRIAALSVDLAKQYDMYAGTRAVNRKDIKANQRLKRNSKNPRPLAKHDPRQIRNDLAHYNVISNILYGQNVLKDGSRKLRRPAIWSLSYVVNAVRSLFSYDRKMKNAVSGSIIRILEREGFGLRWSMRDDRLQHAKVIPLLEMHLSMAGRLAGTSAAFQVPRHSPRMVSMVQALFQMDDGGNRMPKTVNGEVKRSGAISYPFEDMENASQLPPAFVLMQYDEL</sequence>
<keyword evidence="2" id="KW-0677">Repeat</keyword>
<evidence type="ECO:0000256" key="6">
    <source>
        <dbReference type="ARBA" id="ARBA00023118"/>
    </source>
</evidence>
<evidence type="ECO:0000256" key="9">
    <source>
        <dbReference type="SAM" id="MobiDB-lite"/>
    </source>
</evidence>
<keyword evidence="6" id="KW-0051">Antiviral defense</keyword>
<accession>A0ABW3FDK8</accession>
<keyword evidence="11" id="KW-1185">Reference proteome</keyword>
<keyword evidence="1" id="KW-0540">Nuclease</keyword>
<dbReference type="NCBIfam" id="NF038188">
    <property type="entry name" value="cas13A_C2c2"/>
    <property type="match status" value="1"/>
</dbReference>
<comment type="caution">
    <text evidence="10">The sequence shown here is derived from an EMBL/GenBank/DDBJ whole genome shotgun (WGS) entry which is preliminary data.</text>
</comment>
<proteinExistence type="inferred from homology"/>
<dbReference type="RefSeq" id="WP_377210856.1">
    <property type="nucleotide sequence ID" value="NZ_JBHTJV010000002.1"/>
</dbReference>
<evidence type="ECO:0000313" key="10">
    <source>
        <dbReference type="EMBL" id="MFD0915005.1"/>
    </source>
</evidence>
<organism evidence="10 11">
    <name type="scientific">Pseudahrensia aquimaris</name>
    <dbReference type="NCBI Taxonomy" id="744461"/>
    <lineage>
        <taxon>Bacteria</taxon>
        <taxon>Pseudomonadati</taxon>
        <taxon>Pseudomonadota</taxon>
        <taxon>Alphaproteobacteria</taxon>
        <taxon>Hyphomicrobiales</taxon>
        <taxon>Ahrensiaceae</taxon>
        <taxon>Pseudahrensia</taxon>
    </lineage>
</organism>
<name>A0ABW3FDK8_9HYPH</name>
<evidence type="ECO:0000256" key="4">
    <source>
        <dbReference type="ARBA" id="ARBA00022801"/>
    </source>
</evidence>
<protein>
    <recommendedName>
        <fullName evidence="8">CRISPR-associated endoribonuclease Cas13a</fullName>
    </recommendedName>
</protein>
<evidence type="ECO:0000256" key="3">
    <source>
        <dbReference type="ARBA" id="ARBA00022759"/>
    </source>
</evidence>
<evidence type="ECO:0000256" key="1">
    <source>
        <dbReference type="ARBA" id="ARBA00022722"/>
    </source>
</evidence>
<evidence type="ECO:0000256" key="8">
    <source>
        <dbReference type="ARBA" id="ARBA00044792"/>
    </source>
</evidence>
<keyword evidence="4" id="KW-0378">Hydrolase</keyword>